<dbReference type="EMBL" id="LBTR01000001">
    <property type="protein sequence ID" value="KKQ46377.1"/>
    <property type="molecule type" value="Genomic_DNA"/>
</dbReference>
<dbReference type="PATRIC" id="fig|1618546.3.peg.21"/>
<feature type="region of interest" description="Disordered" evidence="1">
    <location>
        <begin position="927"/>
        <end position="949"/>
    </location>
</feature>
<feature type="compositionally biased region" description="Low complexity" evidence="1">
    <location>
        <begin position="930"/>
        <end position="945"/>
    </location>
</feature>
<organism evidence="3 4">
    <name type="scientific">Candidatus Woesebacteria bacterium GW2011_GWA1_37_8</name>
    <dbReference type="NCBI Taxonomy" id="1618546"/>
    <lineage>
        <taxon>Bacteria</taxon>
        <taxon>Candidatus Woeseibacteriota</taxon>
    </lineage>
</organism>
<dbReference type="InterPro" id="IPR036439">
    <property type="entry name" value="Dockerin_dom_sf"/>
</dbReference>
<sequence length="997" mass="111052">MFKKVRRIFSVFLFLILFFSGKVSVIYAQTSSDWSMAGANPARTSWVSQEVSGSLNVEWYRPIEAYIPQHVQLVAFNNMIYVSTGKGLYALNATNGDTVWRFDTQLPLGHSPTIFENVVYVGGFDHKLYALNAATGQLYWSYEAGAGFSANPLVIKDSYTNNQTLVLIGNRDGNFYAIGGQGHPSQGNVVWRYVAQNQSSFQTSAAYKDGIVYASAMNNRFYALRAGTGAVVWNTGIQIGEPFGAYWPVVWRDKVIFGLSAPYRDGYDPGTMSMNMQENKTQFIHAEIYDFNQVAPDNVLGVNLGPESWSGGYDVYEPTVIREYLETPNAQEQIGDTAGLLRPNHKPWRKKYFVINQSNGQEFTFDSDNDGLSESIPVIWWGVESGPMYPPAVGSNNILYITTSYTVPQGIGTFTIRGIIAGWNLDSPNKISMAGSRNYARDEPLSLSMGGNRIYTSLCCDRVAASYGTSRTAAGIEYWPYLTSGTAISRLAPGYDEMWYIWDGAISRHQGTYVGARDWYSTSDDGIKTSNGVFNSHGVQNPFIPHNGRLFIHRSNAIIALGTGTSQGKKNYLPVQSSQTSVSTPNLNSILDNEIQKIVSAGLLKPGYYNQGQGNIATYGMLPTYFINPGDTLMALTLAYPHLNQTNKTSVATYLRDLVWPEYFSPIAYSQQGWSEGEERHPAVRPPEVVGDYQNHPKQLYSNGHAWNYPQHNLYALWKYAANIPESARPTTRQIYDLAKSKVKVPATSDSYFMTNAPYDINSQIAGYNGFLQLQTLAGMVSTDGTLRTNVTNELNRLLTWRASAFSKESFSFPTDSIRHKYDTARNFIWLTPELGDYLAANATAKVNTALAEYQYLNQYWFVNRFENDMGESGTQTLYNYHALFLAKAYILNEPREELIKYLDVPAFERGDLFYIQNLVAAIEAPSNGDPTPTVTQTPTPVDIPGDANGDRRVDGADYVIWLSHFSQNVSGASSGDFNNDGVVNGADYVIWLTNYN</sequence>
<dbReference type="Gene3D" id="1.10.1330.10">
    <property type="entry name" value="Dockerin domain"/>
    <property type="match status" value="1"/>
</dbReference>
<dbReference type="SUPFAM" id="SSF50998">
    <property type="entry name" value="Quinoprotein alcohol dehydrogenase-like"/>
    <property type="match status" value="3"/>
</dbReference>
<dbReference type="CDD" id="cd14256">
    <property type="entry name" value="Dockerin_I"/>
    <property type="match status" value="1"/>
</dbReference>
<comment type="caution">
    <text evidence="3">The sequence shown here is derived from an EMBL/GenBank/DDBJ whole genome shotgun (WGS) entry which is preliminary data.</text>
</comment>
<dbReference type="InterPro" id="IPR015943">
    <property type="entry name" value="WD40/YVTN_repeat-like_dom_sf"/>
</dbReference>
<dbReference type="SMART" id="SM00564">
    <property type="entry name" value="PQQ"/>
    <property type="match status" value="3"/>
</dbReference>
<dbReference type="InterPro" id="IPR018247">
    <property type="entry name" value="EF_Hand_1_Ca_BS"/>
</dbReference>
<dbReference type="PANTHER" id="PTHR34512:SF30">
    <property type="entry name" value="OUTER MEMBRANE PROTEIN ASSEMBLY FACTOR BAMB"/>
    <property type="match status" value="1"/>
</dbReference>
<protein>
    <submittedName>
        <fullName evidence="3">Conserved hypothetical membrane-spanning protein</fullName>
    </submittedName>
</protein>
<dbReference type="GO" id="GO:0000272">
    <property type="term" value="P:polysaccharide catabolic process"/>
    <property type="evidence" value="ECO:0007669"/>
    <property type="project" value="InterPro"/>
</dbReference>
<dbReference type="InterPro" id="IPR018391">
    <property type="entry name" value="PQQ_b-propeller_rpt"/>
</dbReference>
<feature type="domain" description="Pyrrolo-quinoline quinone repeat" evidence="2">
    <location>
        <begin position="88"/>
        <end position="238"/>
    </location>
</feature>
<gene>
    <name evidence="3" type="ORF">US62_C0001G0020</name>
</gene>
<dbReference type="PANTHER" id="PTHR34512">
    <property type="entry name" value="CELL SURFACE PROTEIN"/>
    <property type="match status" value="1"/>
</dbReference>
<dbReference type="SUPFAM" id="SSF63446">
    <property type="entry name" value="Type I dockerin domain"/>
    <property type="match status" value="1"/>
</dbReference>
<proteinExistence type="predicted"/>
<dbReference type="PROSITE" id="PS00018">
    <property type="entry name" value="EF_HAND_1"/>
    <property type="match status" value="2"/>
</dbReference>
<dbReference type="Gene3D" id="2.130.10.10">
    <property type="entry name" value="YVTN repeat-like/Quinoprotein amine dehydrogenase"/>
    <property type="match status" value="1"/>
</dbReference>
<reference evidence="3 4" key="1">
    <citation type="journal article" date="2015" name="Nature">
        <title>rRNA introns, odd ribosomes, and small enigmatic genomes across a large radiation of phyla.</title>
        <authorList>
            <person name="Brown C.T."/>
            <person name="Hug L.A."/>
            <person name="Thomas B.C."/>
            <person name="Sharon I."/>
            <person name="Castelle C.J."/>
            <person name="Singh A."/>
            <person name="Wilkins M.J."/>
            <person name="Williams K.H."/>
            <person name="Banfield J.F."/>
        </authorList>
    </citation>
    <scope>NUCLEOTIDE SEQUENCE [LARGE SCALE GENOMIC DNA]</scope>
</reference>
<evidence type="ECO:0000256" key="1">
    <source>
        <dbReference type="SAM" id="MobiDB-lite"/>
    </source>
</evidence>
<dbReference type="InterPro" id="IPR002372">
    <property type="entry name" value="PQQ_rpt_dom"/>
</dbReference>
<accession>A0A0G0HVQ3</accession>
<evidence type="ECO:0000313" key="3">
    <source>
        <dbReference type="EMBL" id="KKQ46377.1"/>
    </source>
</evidence>
<name>A0A0G0HVQ3_9BACT</name>
<dbReference type="AlphaFoldDB" id="A0A0G0HVQ3"/>
<evidence type="ECO:0000259" key="2">
    <source>
        <dbReference type="Pfam" id="PF13360"/>
    </source>
</evidence>
<evidence type="ECO:0000313" key="4">
    <source>
        <dbReference type="Proteomes" id="UP000034603"/>
    </source>
</evidence>
<dbReference type="InterPro" id="IPR011047">
    <property type="entry name" value="Quinoprotein_ADH-like_sf"/>
</dbReference>
<dbReference type="Pfam" id="PF13360">
    <property type="entry name" value="PQQ_2"/>
    <property type="match status" value="1"/>
</dbReference>
<dbReference type="Proteomes" id="UP000034603">
    <property type="component" value="Unassembled WGS sequence"/>
</dbReference>